<dbReference type="PANTHER" id="PTHR30572">
    <property type="entry name" value="MEMBRANE COMPONENT OF TRANSPORTER-RELATED"/>
    <property type="match status" value="1"/>
</dbReference>
<feature type="transmembrane region" description="Helical" evidence="8">
    <location>
        <begin position="470"/>
        <end position="491"/>
    </location>
</feature>
<evidence type="ECO:0000256" key="5">
    <source>
        <dbReference type="ARBA" id="ARBA00023136"/>
    </source>
</evidence>
<evidence type="ECO:0000256" key="1">
    <source>
        <dbReference type="ARBA" id="ARBA00004651"/>
    </source>
</evidence>
<reference evidence="11 12" key="1">
    <citation type="submission" date="2018-06" db="EMBL/GenBank/DDBJ databases">
        <authorList>
            <consortium name="Pathogen Informatics"/>
            <person name="Doyle S."/>
        </authorList>
    </citation>
    <scope>NUCLEOTIDE SEQUENCE [LARGE SCALE GENOMIC DNA]</scope>
    <source>
        <strain evidence="11 12">NCTC10254</strain>
    </source>
</reference>
<evidence type="ECO:0000313" key="12">
    <source>
        <dbReference type="Proteomes" id="UP000249886"/>
    </source>
</evidence>
<dbReference type="AlphaFoldDB" id="A0A8B4HAC1"/>
<feature type="domain" description="MacB-like periplasmic core" evidence="10">
    <location>
        <begin position="125"/>
        <end position="334"/>
    </location>
</feature>
<evidence type="ECO:0000256" key="4">
    <source>
        <dbReference type="ARBA" id="ARBA00022989"/>
    </source>
</evidence>
<comment type="subcellular location">
    <subcellularLocation>
        <location evidence="1">Cell membrane</location>
        <topology evidence="1">Multi-pass membrane protein</topology>
    </subcellularLocation>
</comment>
<feature type="transmembrane region" description="Helical" evidence="8">
    <location>
        <begin position="559"/>
        <end position="590"/>
    </location>
</feature>
<dbReference type="GO" id="GO:0005886">
    <property type="term" value="C:plasma membrane"/>
    <property type="evidence" value="ECO:0007669"/>
    <property type="project" value="UniProtKB-SubCell"/>
</dbReference>
<evidence type="ECO:0000256" key="2">
    <source>
        <dbReference type="ARBA" id="ARBA00022475"/>
    </source>
</evidence>
<feature type="transmembrane region" description="Helical" evidence="8">
    <location>
        <begin position="428"/>
        <end position="450"/>
    </location>
</feature>
<dbReference type="InterPro" id="IPR050250">
    <property type="entry name" value="Macrolide_Exporter_MacB"/>
</dbReference>
<evidence type="ECO:0000256" key="3">
    <source>
        <dbReference type="ARBA" id="ARBA00022692"/>
    </source>
</evidence>
<feature type="compositionally biased region" description="Basic residues" evidence="7">
    <location>
        <begin position="14"/>
        <end position="24"/>
    </location>
</feature>
<feature type="transmembrane region" description="Helical" evidence="8">
    <location>
        <begin position="849"/>
        <end position="875"/>
    </location>
</feature>
<evidence type="ECO:0000256" key="7">
    <source>
        <dbReference type="SAM" id="MobiDB-lite"/>
    </source>
</evidence>
<evidence type="ECO:0000259" key="10">
    <source>
        <dbReference type="Pfam" id="PF12704"/>
    </source>
</evidence>
<dbReference type="Pfam" id="PF02687">
    <property type="entry name" value="FtsX"/>
    <property type="match status" value="2"/>
</dbReference>
<feature type="compositionally biased region" description="Acidic residues" evidence="7">
    <location>
        <begin position="29"/>
        <end position="58"/>
    </location>
</feature>
<feature type="transmembrane region" description="Helical" evidence="8">
    <location>
        <begin position="124"/>
        <end position="144"/>
    </location>
</feature>
<dbReference type="Pfam" id="PF12704">
    <property type="entry name" value="MacB_PCD"/>
    <property type="match status" value="2"/>
</dbReference>
<feature type="domain" description="ABC3 transporter permease C-terminal" evidence="9">
    <location>
        <begin position="853"/>
        <end position="970"/>
    </location>
</feature>
<feature type="transmembrane region" description="Helical" evidence="8">
    <location>
        <begin position="611"/>
        <end position="635"/>
    </location>
</feature>
<accession>A0A8B4HAC1</accession>
<dbReference type="GO" id="GO:0022857">
    <property type="term" value="F:transmembrane transporter activity"/>
    <property type="evidence" value="ECO:0007669"/>
    <property type="project" value="TreeGrafter"/>
</dbReference>
<proteinExistence type="inferred from homology"/>
<keyword evidence="2" id="KW-1003">Cell membrane</keyword>
<dbReference type="EC" id="3.6.3.-" evidence="11"/>
<evidence type="ECO:0000256" key="8">
    <source>
        <dbReference type="SAM" id="Phobius"/>
    </source>
</evidence>
<protein>
    <submittedName>
        <fullName evidence="11">ABC transporter permease protein</fullName>
        <ecNumber evidence="11">3.6.3.-</ecNumber>
    </submittedName>
</protein>
<dbReference type="PANTHER" id="PTHR30572:SF4">
    <property type="entry name" value="ABC TRANSPORTER PERMEASE YTRF"/>
    <property type="match status" value="1"/>
</dbReference>
<sequence>MGRHGMPNDPQHDPRHKHHNGRRARQQDAYEDDYEEWSDQADYVEDQADDIDDTDSADYDDYAYADYIDDADEAWDEDDEWDDEDEWEEPVEWGEAPKKIKTPSGRATMLKLSVRSIMAHKLRLLLSVVAVMLGTAFVAGSMMFTASLNAVFDSTVEDTFAGVDAVITPDPAAIMAEVAQNPDAADSLGGIRRSLLDELRNDPEIKNVVIQDGVRLMLADANRKPFQTRNGRVRVVPWYDENSAVGVGNRLITGSLPENPDQVLLNKQAAQTYNIKVGDTVVVIDPQNQRNMTVTGIFAPAKASAELGANITLAIPETDFLDQYTDGKTVKSLAVSGNTKHGAELVDYLKGKYQGVKYQLGSELAAELNGAIRDGLKFINYFLVAFGLIALLVGTFIIANTFAMIVAQRLQEFALMRALGVSRLQLTTSVIIEAFLVGIIGSGTGIGAGMGLVRGIQFALKYFNMSIPEVGLGLTTTSVVGPLVLGVLVTLMSAWSPARRAGAVHPVEAMRSTETAAESPLKLRTFLGLVLLAAGGAAVAAAVRASIADYDTQTRALAVGAGAVLVTIGVFMVAPALSILVVGIIGRLLGLPFRAVGKLAATNSRRNPRRTATTAFALTLGVALVTTIGMLAASMQQSVKDLVSSGVRADYVLSSPGDGRFPIPDDAVQKVRETAGVGEITGFSRVPVSVGVTPDSFMVANGMAKTLVADNDLTKTLELEGVSGSMNLADPNVFVAFDDYAHKQGWKVGDMVPVKNLAGDDVVEAKLIGTYEENQVIGDVVLSASTVANTPYAREQVLTWLMVVGNGEVSKEQLRANLQAAVADYLVVQVQDRQEYAGERAAMINQMLYILYALLALSVLVATLGIVNTLALNVIERRQEIGMLRAVGMQRRQIRLLITIESVQIALFGAAVGIGVGVGLGWAFLKVLAGEGLSALVIPWPQLGWMFGASAVVGVIAALWPASRAAKTPPLDAIAH</sequence>
<comment type="similarity">
    <text evidence="6">Belongs to the ABC-4 integral membrane protein family.</text>
</comment>
<keyword evidence="3 8" id="KW-0812">Transmembrane</keyword>
<keyword evidence="11" id="KW-0378">Hydrolase</keyword>
<comment type="caution">
    <text evidence="11">The sequence shown here is derived from an EMBL/GenBank/DDBJ whole genome shotgun (WGS) entry which is preliminary data.</text>
</comment>
<feature type="transmembrane region" description="Helical" evidence="8">
    <location>
        <begin position="943"/>
        <end position="962"/>
    </location>
</feature>
<gene>
    <name evidence="11" type="primary">macB_8</name>
    <name evidence="11" type="ORF">NCTC10254_02385</name>
</gene>
<keyword evidence="4 8" id="KW-1133">Transmembrane helix</keyword>
<dbReference type="InterPro" id="IPR025857">
    <property type="entry name" value="MacB_PCD"/>
</dbReference>
<dbReference type="Proteomes" id="UP000249886">
    <property type="component" value="Unassembled WGS sequence"/>
</dbReference>
<dbReference type="GO" id="GO:0016787">
    <property type="term" value="F:hydrolase activity"/>
    <property type="evidence" value="ECO:0007669"/>
    <property type="project" value="UniProtKB-KW"/>
</dbReference>
<evidence type="ECO:0000259" key="9">
    <source>
        <dbReference type="Pfam" id="PF02687"/>
    </source>
</evidence>
<feature type="domain" description="MacB-like periplasmic core" evidence="10">
    <location>
        <begin position="611"/>
        <end position="820"/>
    </location>
</feature>
<feature type="transmembrane region" description="Helical" evidence="8">
    <location>
        <begin position="526"/>
        <end position="547"/>
    </location>
</feature>
<name>A0A8B4HAC1_9CORY</name>
<dbReference type="EMBL" id="UARK01000034">
    <property type="protein sequence ID" value="SPW33604.1"/>
    <property type="molecule type" value="Genomic_DNA"/>
</dbReference>
<keyword evidence="5 8" id="KW-0472">Membrane</keyword>
<feature type="region of interest" description="Disordered" evidence="7">
    <location>
        <begin position="1"/>
        <end position="58"/>
    </location>
</feature>
<feature type="transmembrane region" description="Helical" evidence="8">
    <location>
        <begin position="381"/>
        <end position="407"/>
    </location>
</feature>
<evidence type="ECO:0000256" key="6">
    <source>
        <dbReference type="ARBA" id="ARBA00038076"/>
    </source>
</evidence>
<organism evidence="11 12">
    <name type="scientific">Corynebacterium matruchotii</name>
    <dbReference type="NCBI Taxonomy" id="43768"/>
    <lineage>
        <taxon>Bacteria</taxon>
        <taxon>Bacillati</taxon>
        <taxon>Actinomycetota</taxon>
        <taxon>Actinomycetes</taxon>
        <taxon>Mycobacteriales</taxon>
        <taxon>Corynebacteriaceae</taxon>
        <taxon>Corynebacterium</taxon>
    </lineage>
</organism>
<feature type="transmembrane region" description="Helical" evidence="8">
    <location>
        <begin position="896"/>
        <end position="923"/>
    </location>
</feature>
<evidence type="ECO:0000313" key="11">
    <source>
        <dbReference type="EMBL" id="SPW33604.1"/>
    </source>
</evidence>
<dbReference type="InterPro" id="IPR003838">
    <property type="entry name" value="ABC3_permease_C"/>
</dbReference>
<feature type="domain" description="ABC3 transporter permease C-terminal" evidence="9">
    <location>
        <begin position="385"/>
        <end position="502"/>
    </location>
</feature>